<evidence type="ECO:0000256" key="1">
    <source>
        <dbReference type="ARBA" id="ARBA00007154"/>
    </source>
</evidence>
<dbReference type="InterPro" id="IPR037171">
    <property type="entry name" value="NagB/RpiA_transferase-like"/>
</dbReference>
<dbReference type="PIRSF" id="PIRSF000858">
    <property type="entry name" value="SCOT-t"/>
    <property type="match status" value="1"/>
</dbReference>
<dbReference type="Proteomes" id="UP000242704">
    <property type="component" value="Unassembled WGS sequence"/>
</dbReference>
<dbReference type="PANTHER" id="PTHR43293:SF1">
    <property type="entry name" value="ACETATE COA-TRANSFERASE YDIF"/>
    <property type="match status" value="1"/>
</dbReference>
<name>A0AAE5W8X4_STACR</name>
<dbReference type="Proteomes" id="UP001240157">
    <property type="component" value="Unassembled WGS sequence"/>
</dbReference>
<dbReference type="GO" id="GO:0046952">
    <property type="term" value="P:ketone body catabolic process"/>
    <property type="evidence" value="ECO:0007669"/>
    <property type="project" value="InterPro"/>
</dbReference>
<dbReference type="InterPro" id="IPR004165">
    <property type="entry name" value="CoA_trans_fam_I"/>
</dbReference>
<gene>
    <name evidence="5" type="ORF">BU653_01060</name>
    <name evidence="4" type="ORF">RCF65_01865</name>
</gene>
<dbReference type="GO" id="GO:0008410">
    <property type="term" value="F:CoA-transferase activity"/>
    <property type="evidence" value="ECO:0007669"/>
    <property type="project" value="InterPro"/>
</dbReference>
<comment type="caution">
    <text evidence="5">The sequence shown here is derived from an EMBL/GenBank/DDBJ whole genome shotgun (WGS) entry which is preliminary data.</text>
</comment>
<evidence type="ECO:0000256" key="2">
    <source>
        <dbReference type="ARBA" id="ARBA00022679"/>
    </source>
</evidence>
<evidence type="ECO:0000313" key="4">
    <source>
        <dbReference type="EMBL" id="MDQ7174730.1"/>
    </source>
</evidence>
<reference evidence="5 6" key="1">
    <citation type="journal article" date="2016" name="Front. Microbiol.">
        <title>Comprehensive Phylogenetic Analysis of Bovine Non-aureus Staphylococci Species Based on Whole-Genome Sequencing.</title>
        <authorList>
            <person name="Naushad S."/>
            <person name="Barkema H.W."/>
            <person name="Luby C."/>
            <person name="Condas L.A."/>
            <person name="Nobrega D.B."/>
            <person name="Carson D.A."/>
            <person name="De Buck J."/>
        </authorList>
    </citation>
    <scope>NUCLEOTIDE SEQUENCE [LARGE SCALE GENOMIC DNA]</scope>
    <source>
        <strain evidence="5 6">SNUC 505</strain>
    </source>
</reference>
<proteinExistence type="inferred from homology"/>
<dbReference type="AlphaFoldDB" id="A0AAE5W8X4"/>
<dbReference type="EMBL" id="JAVGJF010000005">
    <property type="protein sequence ID" value="MDQ7174730.1"/>
    <property type="molecule type" value="Genomic_DNA"/>
</dbReference>
<dbReference type="Pfam" id="PF01144">
    <property type="entry name" value="CoA_trans"/>
    <property type="match status" value="1"/>
</dbReference>
<dbReference type="InterPro" id="IPR014388">
    <property type="entry name" value="3-oxoacid_CoA-transferase"/>
</dbReference>
<accession>A0AAE5W8X4</accession>
<sequence>MKQVTQTELKSIVQDGDVIGLAALTVSNLPAEVLQHLLTQYDETQSPKQLTMMLANDISSGGLTVELDDFVERGMVRRLIMSIMTASPKTVAAIKANEIEAYFIPQGVVATHYRQSNALSPGIITKIGLNTGVDPHYQGGKVNEATTEDIVTCIEVNGEKYLHYQLPPVDVALLRGTYADTKGNIYMTHEAHLGESYSVALNAKAHGGKVIVQVKAIVDICQQNPNDVYIPGSLVDYVYVAEETKHHRQLIQTYYQPELSGEQRITDYPEPILPFTTRKLILRRAAQLLQPGDTISIGYGINNELTNLLHEEGVEDAVQPLMDTGIFGGFIGSRQHFGMNYNTEARMRHELTWDFIYNGGVSVAYLSFAEVDAKGNVNVSYFGDRMNGCGGFIDISQSVQRLVFCGALVAGGKLTIENAKLHAHDETPKQKFVTQVSHIDFNAAEAIAKHQDVTFVTDRAVFELRDTGLTLTEIAPGLDLEKDVLKYIAFKPSIATPLQTMDSAIYNETWGQLSQSIQTYSNHSHNA</sequence>
<dbReference type="PANTHER" id="PTHR43293">
    <property type="entry name" value="ACETATE COA-TRANSFERASE YDIF"/>
    <property type="match status" value="1"/>
</dbReference>
<dbReference type="RefSeq" id="WP_107360450.1">
    <property type="nucleotide sequence ID" value="NZ_JAHCNX010000006.1"/>
</dbReference>
<evidence type="ECO:0000313" key="7">
    <source>
        <dbReference type="Proteomes" id="UP001240157"/>
    </source>
</evidence>
<evidence type="ECO:0000313" key="6">
    <source>
        <dbReference type="Proteomes" id="UP000242704"/>
    </source>
</evidence>
<reference evidence="4 7" key="3">
    <citation type="submission" date="2023-08" db="EMBL/GenBank/DDBJ databases">
        <title>Whole genome sequencing of Staphylococcus chromogenes NNSch 2386.</title>
        <authorList>
            <person name="Kropotov V.S."/>
            <person name="Boriskina E.V."/>
            <person name="Gordinskaya N.A."/>
            <person name="Shkurkina I.S."/>
            <person name="Kryazhev D.V."/>
            <person name="Alekseeva A.E."/>
            <person name="Makhova M.A."/>
        </authorList>
    </citation>
    <scope>NUCLEOTIDE SEQUENCE [LARGE SCALE GENOMIC DNA]</scope>
    <source>
        <strain evidence="4 7">NNSch 2386</strain>
    </source>
</reference>
<comment type="similarity">
    <text evidence="1 3">Belongs to the 3-oxoacid CoA-transferase family.</text>
</comment>
<keyword evidence="2 3" id="KW-0808">Transferase</keyword>
<dbReference type="SMART" id="SM00882">
    <property type="entry name" value="CoA_trans"/>
    <property type="match status" value="1"/>
</dbReference>
<organism evidence="5 6">
    <name type="scientific">Staphylococcus chromogenes</name>
    <name type="common">Staphylococcus hyicus subsp. chromogenes</name>
    <dbReference type="NCBI Taxonomy" id="46126"/>
    <lineage>
        <taxon>Bacteria</taxon>
        <taxon>Bacillati</taxon>
        <taxon>Bacillota</taxon>
        <taxon>Bacilli</taxon>
        <taxon>Bacillales</taxon>
        <taxon>Staphylococcaceae</taxon>
        <taxon>Staphylococcus</taxon>
    </lineage>
</organism>
<dbReference type="SUPFAM" id="SSF100950">
    <property type="entry name" value="NagB/RpiA/CoA transferase-like"/>
    <property type="match status" value="2"/>
</dbReference>
<dbReference type="EMBL" id="PZBZ01000003">
    <property type="protein sequence ID" value="PTG17004.1"/>
    <property type="molecule type" value="Genomic_DNA"/>
</dbReference>
<dbReference type="Gene3D" id="3.40.1080.10">
    <property type="entry name" value="Glutaconate Coenzyme A-transferase"/>
    <property type="match status" value="2"/>
</dbReference>
<protein>
    <submittedName>
        <fullName evidence="5">Acyl CoA:acetate/3-ketoacid CoA transferase</fullName>
    </submittedName>
    <submittedName>
        <fullName evidence="4">Malonate decarboxylase subunit alpha</fullName>
    </submittedName>
</protein>
<evidence type="ECO:0000313" key="5">
    <source>
        <dbReference type="EMBL" id="PTG17004.1"/>
    </source>
</evidence>
<reference evidence="5" key="2">
    <citation type="submission" date="2018-03" db="EMBL/GenBank/DDBJ databases">
        <authorList>
            <person name="Naushad S."/>
        </authorList>
    </citation>
    <scope>NUCLEOTIDE SEQUENCE</scope>
    <source>
        <strain evidence="5">SNUC 505</strain>
    </source>
</reference>
<evidence type="ECO:0000256" key="3">
    <source>
        <dbReference type="PIRNR" id="PIRNR000858"/>
    </source>
</evidence>